<evidence type="ECO:0000259" key="6">
    <source>
        <dbReference type="PROSITE" id="PS51371"/>
    </source>
</evidence>
<dbReference type="PANTHER" id="PTHR43099:SF5">
    <property type="entry name" value="HLYC_CORC FAMILY TRANSPORTER"/>
    <property type="match status" value="1"/>
</dbReference>
<keyword evidence="4 5" id="KW-0472">Membrane</keyword>
<dbReference type="PROSITE" id="PS51371">
    <property type="entry name" value="CBS"/>
    <property type="match status" value="1"/>
</dbReference>
<evidence type="ECO:0000313" key="9">
    <source>
        <dbReference type="Proteomes" id="UP000015388"/>
    </source>
</evidence>
<dbReference type="EMBL" id="CP003924">
    <property type="protein sequence ID" value="AGS35426.1"/>
    <property type="molecule type" value="Genomic_DNA"/>
</dbReference>
<feature type="domain" description="CBS" evidence="6">
    <location>
        <begin position="283"/>
        <end position="338"/>
    </location>
</feature>
<feature type="domain" description="CNNM transmembrane" evidence="7">
    <location>
        <begin position="1"/>
        <end position="203"/>
    </location>
</feature>
<dbReference type="GO" id="GO:0005886">
    <property type="term" value="C:plasma membrane"/>
    <property type="evidence" value="ECO:0007669"/>
    <property type="project" value="UniProtKB-SubCell"/>
</dbReference>
<feature type="transmembrane region" description="Helical" evidence="5">
    <location>
        <begin position="6"/>
        <end position="29"/>
    </location>
</feature>
<dbReference type="Pfam" id="PF01595">
    <property type="entry name" value="CNNM"/>
    <property type="match status" value="1"/>
</dbReference>
<dbReference type="eggNOG" id="COG1253">
    <property type="taxonomic scope" value="Bacteria"/>
</dbReference>
<dbReference type="AlphaFoldDB" id="S5TKM0"/>
<feature type="transmembrane region" description="Helical" evidence="5">
    <location>
        <begin position="56"/>
        <end position="77"/>
    </location>
</feature>
<evidence type="ECO:0008006" key="10">
    <source>
        <dbReference type="Google" id="ProtNLM"/>
    </source>
</evidence>
<dbReference type="InterPro" id="IPR002550">
    <property type="entry name" value="CNNM"/>
</dbReference>
<protein>
    <recommendedName>
        <fullName evidence="10">CNNM transmembrane domain-containing protein</fullName>
    </recommendedName>
</protein>
<reference evidence="8 9" key="1">
    <citation type="submission" date="2012-11" db="EMBL/GenBank/DDBJ databases">
        <title>The complete genome sequence of Corynebacterium maris Coryn-1 (=DSM 45190).</title>
        <authorList>
            <person name="Schaffert L."/>
            <person name="Albersmeier A."/>
            <person name="Kalinowski J."/>
            <person name="Ruckert C."/>
        </authorList>
    </citation>
    <scope>NUCLEOTIDE SEQUENCE [LARGE SCALE GENOMIC DNA]</scope>
    <source>
        <strain evidence="9">Coryn-1</strain>
    </source>
</reference>
<dbReference type="OrthoDB" id="110231at2"/>
<proteinExistence type="predicted"/>
<organism evidence="8 9">
    <name type="scientific">Corynebacterium maris DSM 45190</name>
    <dbReference type="NCBI Taxonomy" id="1224163"/>
    <lineage>
        <taxon>Bacteria</taxon>
        <taxon>Bacillati</taxon>
        <taxon>Actinomycetota</taxon>
        <taxon>Actinomycetes</taxon>
        <taxon>Mycobacteriales</taxon>
        <taxon>Corynebacteriaceae</taxon>
        <taxon>Corynebacterium</taxon>
    </lineage>
</organism>
<evidence type="ECO:0000256" key="3">
    <source>
        <dbReference type="PROSITE-ProRule" id="PRU00703"/>
    </source>
</evidence>
<dbReference type="InterPro" id="IPR051676">
    <property type="entry name" value="UPF0053_domain"/>
</dbReference>
<evidence type="ECO:0000259" key="7">
    <source>
        <dbReference type="PROSITE" id="PS51846"/>
    </source>
</evidence>
<keyword evidence="4 5" id="KW-1133">Transmembrane helix</keyword>
<evidence type="ECO:0000256" key="5">
    <source>
        <dbReference type="SAM" id="Phobius"/>
    </source>
</evidence>
<accession>S5TKM0</accession>
<dbReference type="PROSITE" id="PS51846">
    <property type="entry name" value="CNNM"/>
    <property type="match status" value="1"/>
</dbReference>
<dbReference type="Gene3D" id="3.10.580.10">
    <property type="entry name" value="CBS-domain"/>
    <property type="match status" value="1"/>
</dbReference>
<dbReference type="PATRIC" id="fig|1224163.3.peg.1968"/>
<evidence type="ECO:0000256" key="1">
    <source>
        <dbReference type="ARBA" id="ARBA00004651"/>
    </source>
</evidence>
<dbReference type="KEGG" id="cmd:B841_09770"/>
<evidence type="ECO:0000256" key="4">
    <source>
        <dbReference type="PROSITE-ProRule" id="PRU01193"/>
    </source>
</evidence>
<dbReference type="HOGENOM" id="CLU_015237_4_0_11"/>
<dbReference type="InterPro" id="IPR046342">
    <property type="entry name" value="CBS_dom_sf"/>
</dbReference>
<dbReference type="SUPFAM" id="SSF54631">
    <property type="entry name" value="CBS-domain pair"/>
    <property type="match status" value="1"/>
</dbReference>
<dbReference type="RefSeq" id="WP_020935359.1">
    <property type="nucleotide sequence ID" value="NC_021915.1"/>
</dbReference>
<keyword evidence="2" id="KW-1003">Cell membrane</keyword>
<name>S5TKM0_9CORY</name>
<evidence type="ECO:0000313" key="8">
    <source>
        <dbReference type="EMBL" id="AGS35426.1"/>
    </source>
</evidence>
<dbReference type="PANTHER" id="PTHR43099">
    <property type="entry name" value="UPF0053 PROTEIN YRKA"/>
    <property type="match status" value="1"/>
</dbReference>
<keyword evidence="3" id="KW-0129">CBS domain</keyword>
<dbReference type="Pfam" id="PF00571">
    <property type="entry name" value="CBS"/>
    <property type="match status" value="1"/>
</dbReference>
<comment type="subcellular location">
    <subcellularLocation>
        <location evidence="1">Cell membrane</location>
        <topology evidence="1">Multi-pass membrane protein</topology>
    </subcellularLocation>
</comment>
<feature type="transmembrane region" description="Helical" evidence="5">
    <location>
        <begin position="97"/>
        <end position="119"/>
    </location>
</feature>
<evidence type="ECO:0000256" key="2">
    <source>
        <dbReference type="ARBA" id="ARBA00022475"/>
    </source>
</evidence>
<dbReference type="Proteomes" id="UP000015388">
    <property type="component" value="Chromosome"/>
</dbReference>
<keyword evidence="9" id="KW-1185">Reference proteome</keyword>
<sequence>MTEWYIALPVTVLIIAASAFFVVIEFSLLSARRHRLEEEAETSGAARAGLRSLNELTVMLAGAQLGITAATFALGAVTKPWVHGLLTPLFEAASLSAGAADVIAFIVSLFIVTFLHLVIGEMAPKSWAIAHPESALRIIAVPARWFVAVFRPLLLWINKIANKLVARTGEMPVDRAAAKGYDTETLHHLVRHSAETGTLDKDSAENLEGVIAIESGDIGQAVTDYGSAISTLPSTATVADVQAKARAENYLRVLIDKPGSALPHVVHAQDTVLADPDEPAARYSYPALQCDAATAIRDVLDLMREHNDQLALVTEGRTILGLITWDDIMNQLWPEIEQKLDRAGR</sequence>
<dbReference type="STRING" id="1224163.B841_09770"/>
<dbReference type="InterPro" id="IPR000644">
    <property type="entry name" value="CBS_dom"/>
</dbReference>
<keyword evidence="4 5" id="KW-0812">Transmembrane</keyword>
<gene>
    <name evidence="8" type="ORF">B841_09770</name>
</gene>